<protein>
    <submittedName>
        <fullName evidence="2">Type II toxin-antitoxin system RelE/ParE family toxin</fullName>
    </submittedName>
</protein>
<dbReference type="WBParaSite" id="EEL_0000117001-mRNA-1">
    <property type="protein sequence ID" value="EEL_0000117001-mRNA-1"/>
    <property type="gene ID" value="EEL_0000117001"/>
</dbReference>
<accession>A0A0R3RI63</accession>
<dbReference type="AlphaFoldDB" id="A0A0R3RI63"/>
<organism evidence="1 2">
    <name type="scientific">Elaeophora elaphi</name>
    <dbReference type="NCBI Taxonomy" id="1147741"/>
    <lineage>
        <taxon>Eukaryota</taxon>
        <taxon>Metazoa</taxon>
        <taxon>Ecdysozoa</taxon>
        <taxon>Nematoda</taxon>
        <taxon>Chromadorea</taxon>
        <taxon>Rhabditida</taxon>
        <taxon>Spirurina</taxon>
        <taxon>Spiruromorpha</taxon>
        <taxon>Filarioidea</taxon>
        <taxon>Onchocercidae</taxon>
        <taxon>Elaeophora</taxon>
    </lineage>
</organism>
<name>A0A0R3RI63_9BILA</name>
<evidence type="ECO:0000313" key="2">
    <source>
        <dbReference type="WBParaSite" id="EEL_0000117001-mRNA-1"/>
    </source>
</evidence>
<reference evidence="2" key="1">
    <citation type="submission" date="2017-02" db="UniProtKB">
        <authorList>
            <consortium name="WormBaseParasite"/>
        </authorList>
    </citation>
    <scope>IDENTIFICATION</scope>
</reference>
<sequence>MIASKDELRQQAYRMIGVENNRDFALTLEARLNEYFKSKHHEFDERFACFTINHFILVEIVKAK</sequence>
<proteinExistence type="predicted"/>
<keyword evidence="1" id="KW-1185">Reference proteome</keyword>
<evidence type="ECO:0000313" key="1">
    <source>
        <dbReference type="Proteomes" id="UP000050640"/>
    </source>
</evidence>
<dbReference type="Proteomes" id="UP000050640">
    <property type="component" value="Unplaced"/>
</dbReference>